<gene>
    <name evidence="1" type="ORF">K443DRAFT_679488</name>
</gene>
<dbReference type="Proteomes" id="UP000054477">
    <property type="component" value="Unassembled WGS sequence"/>
</dbReference>
<evidence type="ECO:0008006" key="3">
    <source>
        <dbReference type="Google" id="ProtNLM"/>
    </source>
</evidence>
<reference evidence="1 2" key="1">
    <citation type="submission" date="2014-04" db="EMBL/GenBank/DDBJ databases">
        <authorList>
            <consortium name="DOE Joint Genome Institute"/>
            <person name="Kuo A."/>
            <person name="Kohler A."/>
            <person name="Nagy L.G."/>
            <person name="Floudas D."/>
            <person name="Copeland A."/>
            <person name="Barry K.W."/>
            <person name="Cichocki N."/>
            <person name="Veneault-Fourrey C."/>
            <person name="LaButti K."/>
            <person name="Lindquist E.A."/>
            <person name="Lipzen A."/>
            <person name="Lundell T."/>
            <person name="Morin E."/>
            <person name="Murat C."/>
            <person name="Sun H."/>
            <person name="Tunlid A."/>
            <person name="Henrissat B."/>
            <person name="Grigoriev I.V."/>
            <person name="Hibbett D.S."/>
            <person name="Martin F."/>
            <person name="Nordberg H.P."/>
            <person name="Cantor M.N."/>
            <person name="Hua S.X."/>
        </authorList>
    </citation>
    <scope>NUCLEOTIDE SEQUENCE [LARGE SCALE GENOMIC DNA]</scope>
    <source>
        <strain evidence="1 2">LaAM-08-1</strain>
    </source>
</reference>
<dbReference type="InterPro" id="IPR032675">
    <property type="entry name" value="LRR_dom_sf"/>
</dbReference>
<evidence type="ECO:0000313" key="2">
    <source>
        <dbReference type="Proteomes" id="UP000054477"/>
    </source>
</evidence>
<accession>A0A0C9XQT2</accession>
<dbReference type="OrthoDB" id="3171058at2759"/>
<dbReference type="EMBL" id="KN838634">
    <property type="protein sequence ID" value="KIK00007.1"/>
    <property type="molecule type" value="Genomic_DNA"/>
</dbReference>
<name>A0A0C9XQT2_9AGAR</name>
<sequence length="397" mass="44952">MNEEYPEVDPGIFGDRKSLSLVCSAWRAMVIEIAAEYIVIYTSKELTAILKQFEASKNSGGKCLGDWARRIDLKILGSYSVQHVVRLLRCTPNLVVYVNKNGLITSPEKRAPPEILHALVKHCGHSLRRIEWSGPGEAPTYADLLDISQGVSNLETLRLLCIYSYPTRKDGRLPLLIFPKLKTLSLGLIPEPSNTHADNPTQHHHYPITWDPLFAYLTLNPIQLPSLERLETDIFPTATISFFVMHGEKLRLFRTTTWSAESVLPDALALCPKLQSLVLSHSSDPLTFPPFHPSITRICILPSVEEHVRVPQRVFTFAVLAPLDALLMSVENMIAPGLVELRIRNVGAFVDLVDHSGWLRAWWRRWNLRGVHFRDKTGKSFENISDEDELLLDLVRE</sequence>
<proteinExistence type="predicted"/>
<evidence type="ECO:0000313" key="1">
    <source>
        <dbReference type="EMBL" id="KIK00007.1"/>
    </source>
</evidence>
<reference evidence="2" key="2">
    <citation type="submission" date="2015-01" db="EMBL/GenBank/DDBJ databases">
        <title>Evolutionary Origins and Diversification of the Mycorrhizal Mutualists.</title>
        <authorList>
            <consortium name="DOE Joint Genome Institute"/>
            <consortium name="Mycorrhizal Genomics Consortium"/>
            <person name="Kohler A."/>
            <person name="Kuo A."/>
            <person name="Nagy L.G."/>
            <person name="Floudas D."/>
            <person name="Copeland A."/>
            <person name="Barry K.W."/>
            <person name="Cichocki N."/>
            <person name="Veneault-Fourrey C."/>
            <person name="LaButti K."/>
            <person name="Lindquist E.A."/>
            <person name="Lipzen A."/>
            <person name="Lundell T."/>
            <person name="Morin E."/>
            <person name="Murat C."/>
            <person name="Riley R."/>
            <person name="Ohm R."/>
            <person name="Sun H."/>
            <person name="Tunlid A."/>
            <person name="Henrissat B."/>
            <person name="Grigoriev I.V."/>
            <person name="Hibbett D.S."/>
            <person name="Martin F."/>
        </authorList>
    </citation>
    <scope>NUCLEOTIDE SEQUENCE [LARGE SCALE GENOMIC DNA]</scope>
    <source>
        <strain evidence="2">LaAM-08-1</strain>
    </source>
</reference>
<dbReference type="HOGENOM" id="CLU_639648_0_0_1"/>
<dbReference type="STRING" id="1095629.A0A0C9XQT2"/>
<dbReference type="AlphaFoldDB" id="A0A0C9XQT2"/>
<keyword evidence="2" id="KW-1185">Reference proteome</keyword>
<dbReference type="Gene3D" id="3.80.10.10">
    <property type="entry name" value="Ribonuclease Inhibitor"/>
    <property type="match status" value="1"/>
</dbReference>
<protein>
    <recommendedName>
        <fullName evidence="3">F-box domain-containing protein</fullName>
    </recommendedName>
</protein>
<organism evidence="1 2">
    <name type="scientific">Laccaria amethystina LaAM-08-1</name>
    <dbReference type="NCBI Taxonomy" id="1095629"/>
    <lineage>
        <taxon>Eukaryota</taxon>
        <taxon>Fungi</taxon>
        <taxon>Dikarya</taxon>
        <taxon>Basidiomycota</taxon>
        <taxon>Agaricomycotina</taxon>
        <taxon>Agaricomycetes</taxon>
        <taxon>Agaricomycetidae</taxon>
        <taxon>Agaricales</taxon>
        <taxon>Agaricineae</taxon>
        <taxon>Hydnangiaceae</taxon>
        <taxon>Laccaria</taxon>
    </lineage>
</organism>